<dbReference type="AlphaFoldDB" id="X0ZWZ6"/>
<organism evidence="1">
    <name type="scientific">marine sediment metagenome</name>
    <dbReference type="NCBI Taxonomy" id="412755"/>
    <lineage>
        <taxon>unclassified sequences</taxon>
        <taxon>metagenomes</taxon>
        <taxon>ecological metagenomes</taxon>
    </lineage>
</organism>
<evidence type="ECO:0000313" key="1">
    <source>
        <dbReference type="EMBL" id="GAG74375.1"/>
    </source>
</evidence>
<name>X0ZWZ6_9ZZZZ</name>
<proteinExistence type="predicted"/>
<dbReference type="EMBL" id="BART01000700">
    <property type="protein sequence ID" value="GAG74375.1"/>
    <property type="molecule type" value="Genomic_DNA"/>
</dbReference>
<comment type="caution">
    <text evidence="1">The sequence shown here is derived from an EMBL/GenBank/DDBJ whole genome shotgun (WGS) entry which is preliminary data.</text>
</comment>
<sequence length="39" mass="4327">MGQYMGESKRITIMNKYALGLDFGTLNGRAVFVNAKEDS</sequence>
<protein>
    <submittedName>
        <fullName evidence="1">Uncharacterized protein</fullName>
    </submittedName>
</protein>
<accession>X0ZWZ6</accession>
<gene>
    <name evidence="1" type="ORF">S01H4_03008</name>
</gene>
<reference evidence="1" key="1">
    <citation type="journal article" date="2014" name="Front. Microbiol.">
        <title>High frequency of phylogenetically diverse reductive dehalogenase-homologous genes in deep subseafloor sedimentary metagenomes.</title>
        <authorList>
            <person name="Kawai M."/>
            <person name="Futagami T."/>
            <person name="Toyoda A."/>
            <person name="Takaki Y."/>
            <person name="Nishi S."/>
            <person name="Hori S."/>
            <person name="Arai W."/>
            <person name="Tsubouchi T."/>
            <person name="Morono Y."/>
            <person name="Uchiyama I."/>
            <person name="Ito T."/>
            <person name="Fujiyama A."/>
            <person name="Inagaki F."/>
            <person name="Takami H."/>
        </authorList>
    </citation>
    <scope>NUCLEOTIDE SEQUENCE</scope>
    <source>
        <strain evidence="1">Expedition CK06-06</strain>
    </source>
</reference>